<evidence type="ECO:0000259" key="7">
    <source>
        <dbReference type="PROSITE" id="PS50119"/>
    </source>
</evidence>
<dbReference type="SUPFAM" id="SSF49899">
    <property type="entry name" value="Concanavalin A-like lectins/glucanases"/>
    <property type="match status" value="1"/>
</dbReference>
<evidence type="ECO:0000259" key="6">
    <source>
        <dbReference type="PROSITE" id="PS50089"/>
    </source>
</evidence>
<dbReference type="InterPro" id="IPR013320">
    <property type="entry name" value="ConA-like_dom_sf"/>
</dbReference>
<dbReference type="PROSITE" id="PS50119">
    <property type="entry name" value="ZF_BBOX"/>
    <property type="match status" value="1"/>
</dbReference>
<evidence type="ECO:0000313" key="9">
    <source>
        <dbReference type="EMBL" id="KAL2080811.1"/>
    </source>
</evidence>
<feature type="domain" description="B30.2/SPRY" evidence="8">
    <location>
        <begin position="270"/>
        <end position="462"/>
    </location>
</feature>
<keyword evidence="10" id="KW-1185">Reference proteome</keyword>
<dbReference type="AlphaFoldDB" id="A0ABD1J3W8"/>
<keyword evidence="3" id="KW-0862">Zinc</keyword>
<evidence type="ECO:0008006" key="11">
    <source>
        <dbReference type="Google" id="ProtNLM"/>
    </source>
</evidence>
<dbReference type="SMART" id="SM00589">
    <property type="entry name" value="PRY"/>
    <property type="match status" value="1"/>
</dbReference>
<keyword evidence="1" id="KW-0479">Metal-binding</keyword>
<dbReference type="SMART" id="SM00449">
    <property type="entry name" value="SPRY"/>
    <property type="match status" value="1"/>
</dbReference>
<dbReference type="PRINTS" id="PR01407">
    <property type="entry name" value="BUTYPHLNCDUF"/>
</dbReference>
<dbReference type="InterPro" id="IPR043136">
    <property type="entry name" value="B30.2/SPRY_sf"/>
</dbReference>
<dbReference type="Gene3D" id="3.30.160.60">
    <property type="entry name" value="Classic Zinc Finger"/>
    <property type="match status" value="1"/>
</dbReference>
<dbReference type="PROSITE" id="PS00518">
    <property type="entry name" value="ZF_RING_1"/>
    <property type="match status" value="1"/>
</dbReference>
<dbReference type="SMART" id="SM00184">
    <property type="entry name" value="RING"/>
    <property type="match status" value="1"/>
</dbReference>
<dbReference type="Pfam" id="PF13445">
    <property type="entry name" value="zf-RING_UBOX"/>
    <property type="match status" value="1"/>
</dbReference>
<dbReference type="InterPro" id="IPR001870">
    <property type="entry name" value="B30.2/SPRY"/>
</dbReference>
<dbReference type="InterPro" id="IPR027370">
    <property type="entry name" value="Znf-RING_euk"/>
</dbReference>
<evidence type="ECO:0000256" key="3">
    <source>
        <dbReference type="ARBA" id="ARBA00022833"/>
    </source>
</evidence>
<protein>
    <recommendedName>
        <fullName evidence="11">Zinc-binding protein A33-like</fullName>
    </recommendedName>
</protein>
<dbReference type="Proteomes" id="UP001591681">
    <property type="component" value="Unassembled WGS sequence"/>
</dbReference>
<dbReference type="InterPro" id="IPR013083">
    <property type="entry name" value="Znf_RING/FYVE/PHD"/>
</dbReference>
<evidence type="ECO:0000256" key="5">
    <source>
        <dbReference type="SAM" id="Coils"/>
    </source>
</evidence>
<dbReference type="InterPro" id="IPR000315">
    <property type="entry name" value="Znf_B-box"/>
</dbReference>
<dbReference type="InterPro" id="IPR003877">
    <property type="entry name" value="SPRY_dom"/>
</dbReference>
<dbReference type="PROSITE" id="PS50188">
    <property type="entry name" value="B302_SPRY"/>
    <property type="match status" value="1"/>
</dbReference>
<dbReference type="SUPFAM" id="SSF57845">
    <property type="entry name" value="B-box zinc-binding domain"/>
    <property type="match status" value="1"/>
</dbReference>
<proteinExistence type="predicted"/>
<dbReference type="Pfam" id="PF00622">
    <property type="entry name" value="SPRY"/>
    <property type="match status" value="1"/>
</dbReference>
<evidence type="ECO:0000256" key="4">
    <source>
        <dbReference type="PROSITE-ProRule" id="PRU00024"/>
    </source>
</evidence>
<sequence length="466" mass="53703">MASSLEEDLCCPVCTDIYKDPVVLSCAHSFCKSCLKKFWKTKGSRECPVCRRRSSKDEPPLNLVLRNLCETFTQKKGQRAAVCSRHGDPLRLFCHDDQELVCYSCRDSKLHKNHDCSPIDEAAADRKEELQIKLEPLQKKLKAFEEAKLTCDKTAQHIQTQVQHTEKQIREEFEKLHQFLRDEEVVILAALWEEEEQKSQMMKEKIEKMSREISSLSDTIRTIEEQMGADDVTFLQVRTYQVFLRSESAQCTLQDPERLSGALINVAKHLGNLKFRVWEKMQEIVQYTPVTLDPNTAHPRLILSEDLTSVRRGDEWQQLPDNPERFDKYVSVLGSEGFNSGTHCWDVEVGENTLWNVGVMTESLQRKGEYGDVSGELYMYYNDGKYGAHAPPQPPTLLTVKQKLQRIRVQLDWDRGELSFSDPDSNTHLHTLTHTFTERVFPYFNTGACPLRMLAVKASVRVEQHS</sequence>
<dbReference type="SMART" id="SM00336">
    <property type="entry name" value="BBOX"/>
    <property type="match status" value="1"/>
</dbReference>
<dbReference type="Gene3D" id="2.60.120.920">
    <property type="match status" value="1"/>
</dbReference>
<dbReference type="FunFam" id="2.60.120.920:FF:000004">
    <property type="entry name" value="Butyrophilin subfamily 1 member A1"/>
    <property type="match status" value="1"/>
</dbReference>
<feature type="domain" description="B box-type" evidence="7">
    <location>
        <begin position="78"/>
        <end position="119"/>
    </location>
</feature>
<comment type="caution">
    <text evidence="9">The sequence shown here is derived from an EMBL/GenBank/DDBJ whole genome shotgun (WGS) entry which is preliminary data.</text>
</comment>
<feature type="domain" description="RING-type" evidence="6">
    <location>
        <begin position="11"/>
        <end position="51"/>
    </location>
</feature>
<feature type="coiled-coil region" evidence="5">
    <location>
        <begin position="192"/>
        <end position="226"/>
    </location>
</feature>
<reference evidence="9 10" key="1">
    <citation type="submission" date="2024-09" db="EMBL/GenBank/DDBJ databases">
        <title>A chromosome-level genome assembly of Gray's grenadier anchovy, Coilia grayii.</title>
        <authorList>
            <person name="Fu Z."/>
        </authorList>
    </citation>
    <scope>NUCLEOTIDE SEQUENCE [LARGE SCALE GENOMIC DNA]</scope>
    <source>
        <strain evidence="9">G4</strain>
        <tissue evidence="9">Muscle</tissue>
    </source>
</reference>
<dbReference type="CDD" id="cd12893">
    <property type="entry name" value="SPRY_PRY_TRIM35"/>
    <property type="match status" value="1"/>
</dbReference>
<dbReference type="InterPro" id="IPR003879">
    <property type="entry name" value="Butyrophylin_SPRY"/>
</dbReference>
<dbReference type="InterPro" id="IPR017907">
    <property type="entry name" value="Znf_RING_CS"/>
</dbReference>
<dbReference type="Pfam" id="PF13765">
    <property type="entry name" value="PRY"/>
    <property type="match status" value="1"/>
</dbReference>
<dbReference type="PROSITE" id="PS50089">
    <property type="entry name" value="ZF_RING_2"/>
    <property type="match status" value="1"/>
</dbReference>
<dbReference type="InterPro" id="IPR050143">
    <property type="entry name" value="TRIM/RBCC"/>
</dbReference>
<evidence type="ECO:0000256" key="2">
    <source>
        <dbReference type="ARBA" id="ARBA00022771"/>
    </source>
</evidence>
<accession>A0ABD1J3W8</accession>
<dbReference type="SUPFAM" id="SSF57850">
    <property type="entry name" value="RING/U-box"/>
    <property type="match status" value="1"/>
</dbReference>
<dbReference type="InterPro" id="IPR001841">
    <property type="entry name" value="Znf_RING"/>
</dbReference>
<dbReference type="Pfam" id="PF00643">
    <property type="entry name" value="zf-B_box"/>
    <property type="match status" value="1"/>
</dbReference>
<evidence type="ECO:0000256" key="1">
    <source>
        <dbReference type="ARBA" id="ARBA00022723"/>
    </source>
</evidence>
<evidence type="ECO:0000259" key="8">
    <source>
        <dbReference type="PROSITE" id="PS50188"/>
    </source>
</evidence>
<name>A0ABD1J3W8_9TELE</name>
<gene>
    <name evidence="9" type="ORF">ACEWY4_022664</name>
</gene>
<organism evidence="9 10">
    <name type="scientific">Coilia grayii</name>
    <name type="common">Gray's grenadier anchovy</name>
    <dbReference type="NCBI Taxonomy" id="363190"/>
    <lineage>
        <taxon>Eukaryota</taxon>
        <taxon>Metazoa</taxon>
        <taxon>Chordata</taxon>
        <taxon>Craniata</taxon>
        <taxon>Vertebrata</taxon>
        <taxon>Euteleostomi</taxon>
        <taxon>Actinopterygii</taxon>
        <taxon>Neopterygii</taxon>
        <taxon>Teleostei</taxon>
        <taxon>Clupei</taxon>
        <taxon>Clupeiformes</taxon>
        <taxon>Clupeoidei</taxon>
        <taxon>Engraulidae</taxon>
        <taxon>Coilinae</taxon>
        <taxon>Coilia</taxon>
    </lineage>
</organism>
<evidence type="ECO:0000313" key="10">
    <source>
        <dbReference type="Proteomes" id="UP001591681"/>
    </source>
</evidence>
<dbReference type="PANTHER" id="PTHR24103">
    <property type="entry name" value="E3 UBIQUITIN-PROTEIN LIGASE TRIM"/>
    <property type="match status" value="1"/>
</dbReference>
<dbReference type="EMBL" id="JBHFQA010000020">
    <property type="protein sequence ID" value="KAL2080811.1"/>
    <property type="molecule type" value="Genomic_DNA"/>
</dbReference>
<keyword evidence="5" id="KW-0175">Coiled coil</keyword>
<keyword evidence="2 4" id="KW-0863">Zinc-finger</keyword>
<dbReference type="InterPro" id="IPR006574">
    <property type="entry name" value="PRY"/>
</dbReference>
<dbReference type="Gene3D" id="3.30.40.10">
    <property type="entry name" value="Zinc/RING finger domain, C3HC4 (zinc finger)"/>
    <property type="match status" value="1"/>
</dbReference>
<dbReference type="GO" id="GO:0008270">
    <property type="term" value="F:zinc ion binding"/>
    <property type="evidence" value="ECO:0007669"/>
    <property type="project" value="UniProtKB-KW"/>
</dbReference>